<keyword evidence="4 5" id="KW-0067">ATP-binding</keyword>
<keyword evidence="3 7" id="KW-0418">Kinase</keyword>
<organism evidence="7 8">
    <name type="scientific">Myxococcus llanfairpwllgwyngyllgogerychwyrndrobwllllantysiliogogogochensis</name>
    <dbReference type="NCBI Taxonomy" id="2590453"/>
    <lineage>
        <taxon>Bacteria</taxon>
        <taxon>Pseudomonadati</taxon>
        <taxon>Myxococcota</taxon>
        <taxon>Myxococcia</taxon>
        <taxon>Myxococcales</taxon>
        <taxon>Cystobacterineae</taxon>
        <taxon>Myxococcaceae</taxon>
        <taxon>Myxococcus</taxon>
    </lineage>
</organism>
<proteinExistence type="predicted"/>
<gene>
    <name evidence="7" type="ORF">FJV41_18355</name>
</gene>
<evidence type="ECO:0000256" key="1">
    <source>
        <dbReference type="ARBA" id="ARBA00022679"/>
    </source>
</evidence>
<keyword evidence="2 5" id="KW-0547">Nucleotide-binding</keyword>
<reference evidence="7 8" key="1">
    <citation type="submission" date="2019-06" db="EMBL/GenBank/DDBJ databases">
        <authorList>
            <person name="Livingstone P."/>
            <person name="Whitworth D."/>
        </authorList>
    </citation>
    <scope>NUCLEOTIDE SEQUENCE [LARGE SCALE GENOMIC DNA]</scope>
    <source>
        <strain evidence="7 8">AM401</strain>
    </source>
</reference>
<name>A0A540WZN9_9BACT</name>
<evidence type="ECO:0000313" key="8">
    <source>
        <dbReference type="Proteomes" id="UP000315369"/>
    </source>
</evidence>
<dbReference type="AlphaFoldDB" id="A0A540WZN9"/>
<evidence type="ECO:0000313" key="7">
    <source>
        <dbReference type="EMBL" id="TQF14479.1"/>
    </source>
</evidence>
<dbReference type="SUPFAM" id="SSF56112">
    <property type="entry name" value="Protein kinase-like (PK-like)"/>
    <property type="match status" value="1"/>
</dbReference>
<dbReference type="PANTHER" id="PTHR43289:SF6">
    <property type="entry name" value="SERINE_THREONINE-PROTEIN KINASE NEKL-3"/>
    <property type="match status" value="1"/>
</dbReference>
<evidence type="ECO:0000256" key="5">
    <source>
        <dbReference type="PROSITE-ProRule" id="PRU10141"/>
    </source>
</evidence>
<feature type="domain" description="Protein kinase" evidence="6">
    <location>
        <begin position="14"/>
        <end position="281"/>
    </location>
</feature>
<dbReference type="PROSITE" id="PS50011">
    <property type="entry name" value="PROTEIN_KINASE_DOM"/>
    <property type="match status" value="1"/>
</dbReference>
<dbReference type="GO" id="GO:0004674">
    <property type="term" value="F:protein serine/threonine kinase activity"/>
    <property type="evidence" value="ECO:0007669"/>
    <property type="project" value="TreeGrafter"/>
</dbReference>
<dbReference type="PANTHER" id="PTHR43289">
    <property type="entry name" value="MITOGEN-ACTIVATED PROTEIN KINASE KINASE KINASE 20-RELATED"/>
    <property type="match status" value="1"/>
</dbReference>
<dbReference type="InterPro" id="IPR017441">
    <property type="entry name" value="Protein_kinase_ATP_BS"/>
</dbReference>
<dbReference type="InterPro" id="IPR011009">
    <property type="entry name" value="Kinase-like_dom_sf"/>
</dbReference>
<dbReference type="PROSITE" id="PS00108">
    <property type="entry name" value="PROTEIN_KINASE_ST"/>
    <property type="match status" value="1"/>
</dbReference>
<protein>
    <submittedName>
        <fullName evidence="7">Protein kinase</fullName>
    </submittedName>
</protein>
<dbReference type="GO" id="GO:0005524">
    <property type="term" value="F:ATP binding"/>
    <property type="evidence" value="ECO:0007669"/>
    <property type="project" value="UniProtKB-UniRule"/>
</dbReference>
<feature type="binding site" evidence="5">
    <location>
        <position position="43"/>
    </location>
    <ligand>
        <name>ATP</name>
        <dbReference type="ChEBI" id="CHEBI:30616"/>
    </ligand>
</feature>
<dbReference type="Gene3D" id="3.30.200.20">
    <property type="entry name" value="Phosphorylase Kinase, domain 1"/>
    <property type="match status" value="1"/>
</dbReference>
<evidence type="ECO:0000256" key="2">
    <source>
        <dbReference type="ARBA" id="ARBA00022741"/>
    </source>
</evidence>
<comment type="caution">
    <text evidence="7">The sequence shown here is derived from an EMBL/GenBank/DDBJ whole genome shotgun (WGS) entry which is preliminary data.</text>
</comment>
<keyword evidence="8" id="KW-1185">Reference proteome</keyword>
<dbReference type="SMART" id="SM00220">
    <property type="entry name" value="S_TKc"/>
    <property type="match status" value="1"/>
</dbReference>
<accession>A0A540WZN9</accession>
<dbReference type="Gene3D" id="1.10.510.10">
    <property type="entry name" value="Transferase(Phosphotransferase) domain 1"/>
    <property type="match status" value="1"/>
</dbReference>
<dbReference type="Gene3D" id="1.25.40.10">
    <property type="entry name" value="Tetratricopeptide repeat domain"/>
    <property type="match status" value="3"/>
</dbReference>
<dbReference type="InterPro" id="IPR000719">
    <property type="entry name" value="Prot_kinase_dom"/>
</dbReference>
<dbReference type="InterPro" id="IPR011990">
    <property type="entry name" value="TPR-like_helical_dom_sf"/>
</dbReference>
<dbReference type="CDD" id="cd14014">
    <property type="entry name" value="STKc_PknB_like"/>
    <property type="match status" value="1"/>
</dbReference>
<dbReference type="SUPFAM" id="SSF48452">
    <property type="entry name" value="TPR-like"/>
    <property type="match status" value="1"/>
</dbReference>
<evidence type="ECO:0000256" key="4">
    <source>
        <dbReference type="ARBA" id="ARBA00022840"/>
    </source>
</evidence>
<dbReference type="OrthoDB" id="9801841at2"/>
<dbReference type="InterPro" id="IPR008271">
    <property type="entry name" value="Ser/Thr_kinase_AS"/>
</dbReference>
<evidence type="ECO:0000256" key="3">
    <source>
        <dbReference type="ARBA" id="ARBA00022777"/>
    </source>
</evidence>
<evidence type="ECO:0000259" key="6">
    <source>
        <dbReference type="PROSITE" id="PS50011"/>
    </source>
</evidence>
<sequence length="1070" mass="117515">PDLGVAEVAMGERFDSLELLGRGGMGEVYKARDRRLGRFVALKFVREADPDRVMRFLQEARAQARIVHPHVCRVYEVGRVGARDFIAMQLVDGTRLDRVAPDMSLGEKVQVMREVASAMHEAHRLGVIHRDLKPSNILVERQEERRWYPVVTDFGLAHDADLEQGLTKTGAVLGTPSYMAPEQARGDRASVDRRTDVYGLGATLYELLTGVPPFRDTTSVGTLHQVLHEDVVAPRLRVPEVAGDLETIVLTCLNKDPARRYASARALAEDLDRYRDGEPILARRPGLVARGRRWAGKHRALVVVSAVSLLSVLVVSVLGVRSWSQAEGRARLAEHLGQQVKDVEWLMRAALMAPLHDTRPEERLVRERMVQLTSTPHALGAHGESLVHYARGRGHLAMGELEQAREELTRAAGLGLDSPELNLALGKTLGGLYLLEMETARRRGGPEWVAEHARTLEVDLLAPALRALERGQGAAGESPRLLAGWMAFYRQDLAGAEAAASGAEAETPWMLEPRMLAADVAHARAMERLGRGDYEAARADFLEAARRYERALELGRSDARGHEALAEVWLQQADLDRKQGRSRKASLSLALEASERALVASPMRASAHTKRALVLMNAYRAANPLDGNEEPKRLLGEAIASASRAIELEPREVLAYDTLGFSLFLRGLQVAREGGDPGASWDESMAQLTRALELEPAYPWGHNDLALVHRWKGNHQREHGLDPRPEYEAAGKHLRLALRTDPRYLFAHSNLAELHNALATYALSRGEDPGPDVERALEAGQGALALDGRFYSALNEVALAELTRASYLIDVGGDASPTLTRALDALARSLSINATAGRTHFHVASAHLLLATQAVRDGKSPETPLADGRRALEEALRVDARCADCRVVGSSLELVGAEWARRQGRSAVETLLRARAEARRAVALYPYLEAHVSLARASWKLAEAQPLAEARVALSEGLRQVELAMRLDPDQAQAHALRAGLLFMEARVGSTQEEGVRQAKAALARALEHNPLLRREYIELIRGLDAMIQVPVAGPAKWLAPVEHPGVIHLQAPGGERLLDTQRGVKPRQR</sequence>
<feature type="non-terminal residue" evidence="7">
    <location>
        <position position="1"/>
    </location>
</feature>
<dbReference type="Pfam" id="PF00069">
    <property type="entry name" value="Pkinase"/>
    <property type="match status" value="1"/>
</dbReference>
<dbReference type="Proteomes" id="UP000315369">
    <property type="component" value="Unassembled WGS sequence"/>
</dbReference>
<dbReference type="PROSITE" id="PS00107">
    <property type="entry name" value="PROTEIN_KINASE_ATP"/>
    <property type="match status" value="1"/>
</dbReference>
<dbReference type="EMBL" id="VIFM01000067">
    <property type="protein sequence ID" value="TQF14479.1"/>
    <property type="molecule type" value="Genomic_DNA"/>
</dbReference>
<keyword evidence="1" id="KW-0808">Transferase</keyword>
<dbReference type="RefSeq" id="WP_141643805.1">
    <property type="nucleotide sequence ID" value="NZ_VIFM01000067.1"/>
</dbReference>